<dbReference type="SUPFAM" id="SSF52821">
    <property type="entry name" value="Rhodanese/Cell cycle control phosphatase"/>
    <property type="match status" value="1"/>
</dbReference>
<proteinExistence type="predicted"/>
<keyword evidence="3" id="KW-1185">Reference proteome</keyword>
<dbReference type="Gene3D" id="3.40.250.10">
    <property type="entry name" value="Rhodanese-like domain"/>
    <property type="match status" value="1"/>
</dbReference>
<dbReference type="CDD" id="cd00158">
    <property type="entry name" value="RHOD"/>
    <property type="match status" value="1"/>
</dbReference>
<dbReference type="Proteomes" id="UP000765802">
    <property type="component" value="Unassembled WGS sequence"/>
</dbReference>
<name>A0ABR7M8D7_9BACT</name>
<organism evidence="2 3">
    <name type="scientific">Flavihumibacter stibioxidans</name>
    <dbReference type="NCBI Taxonomy" id="1834163"/>
    <lineage>
        <taxon>Bacteria</taxon>
        <taxon>Pseudomonadati</taxon>
        <taxon>Bacteroidota</taxon>
        <taxon>Chitinophagia</taxon>
        <taxon>Chitinophagales</taxon>
        <taxon>Chitinophagaceae</taxon>
        <taxon>Flavihumibacter</taxon>
    </lineage>
</organism>
<dbReference type="Pfam" id="PF00581">
    <property type="entry name" value="Rhodanese"/>
    <property type="match status" value="1"/>
</dbReference>
<dbReference type="PANTHER" id="PTHR43031:SF16">
    <property type="entry name" value="OXIDOREDUCTASE"/>
    <property type="match status" value="1"/>
</dbReference>
<dbReference type="InterPro" id="IPR050229">
    <property type="entry name" value="GlpE_sulfurtransferase"/>
</dbReference>
<dbReference type="EMBL" id="MBUA01000012">
    <property type="protein sequence ID" value="MBC6491300.1"/>
    <property type="molecule type" value="Genomic_DNA"/>
</dbReference>
<dbReference type="PROSITE" id="PS50206">
    <property type="entry name" value="RHODANESE_3"/>
    <property type="match status" value="1"/>
</dbReference>
<gene>
    <name evidence="2" type="ORF">BC349_09675</name>
</gene>
<dbReference type="InterPro" id="IPR001763">
    <property type="entry name" value="Rhodanese-like_dom"/>
</dbReference>
<dbReference type="InterPro" id="IPR036873">
    <property type="entry name" value="Rhodanese-like_dom_sf"/>
</dbReference>
<evidence type="ECO:0000259" key="1">
    <source>
        <dbReference type="PROSITE" id="PS50206"/>
    </source>
</evidence>
<evidence type="ECO:0000313" key="2">
    <source>
        <dbReference type="EMBL" id="MBC6491300.1"/>
    </source>
</evidence>
<accession>A0ABR7M8D7</accession>
<dbReference type="PANTHER" id="PTHR43031">
    <property type="entry name" value="FAD-DEPENDENT OXIDOREDUCTASE"/>
    <property type="match status" value="1"/>
</dbReference>
<evidence type="ECO:0000313" key="3">
    <source>
        <dbReference type="Proteomes" id="UP000765802"/>
    </source>
</evidence>
<protein>
    <submittedName>
        <fullName evidence="2">Sulfurtransferase</fullName>
    </submittedName>
</protein>
<sequence>METKNQLVNEICPTTTQSWVKRGALLVDVREADEVEQLAYDVPHIVNIPLSEFDIRYKELPLDKEIVMVCRGGGRSLRAAGFLINNGYDPLKVVNMQHGMIRWAQKGFPTKGDTSAVLGTNTKIGCCGSSSPEKTTIENKSCCDSPNSDGSACC</sequence>
<comment type="caution">
    <text evidence="2">The sequence shown here is derived from an EMBL/GenBank/DDBJ whole genome shotgun (WGS) entry which is preliminary data.</text>
</comment>
<dbReference type="RefSeq" id="WP_187256605.1">
    <property type="nucleotide sequence ID" value="NZ_JBHULF010000014.1"/>
</dbReference>
<reference evidence="2 3" key="1">
    <citation type="submission" date="2016-07" db="EMBL/GenBank/DDBJ databases">
        <title>Genome analysis of Flavihumibacter stibioxidans YS-17.</title>
        <authorList>
            <person name="Shi K."/>
            <person name="Han Y."/>
            <person name="Wang G."/>
        </authorList>
    </citation>
    <scope>NUCLEOTIDE SEQUENCE [LARGE SCALE GENOMIC DNA]</scope>
    <source>
        <strain evidence="2 3">YS-17</strain>
    </source>
</reference>
<dbReference type="SMART" id="SM00450">
    <property type="entry name" value="RHOD"/>
    <property type="match status" value="1"/>
</dbReference>
<feature type="domain" description="Rhodanese" evidence="1">
    <location>
        <begin position="20"/>
        <end position="112"/>
    </location>
</feature>